<protein>
    <submittedName>
        <fullName evidence="1">Uncharacterized protein</fullName>
    </submittedName>
</protein>
<evidence type="ECO:0000313" key="2">
    <source>
        <dbReference type="Proteomes" id="UP000217768"/>
    </source>
</evidence>
<dbReference type="Proteomes" id="UP000217768">
    <property type="component" value="Unassembled WGS sequence"/>
</dbReference>
<gene>
    <name evidence="1" type="ORF">CKJ66_04535</name>
</gene>
<dbReference type="AlphaFoldDB" id="A0A2A2ZN68"/>
<reference evidence="1 2" key="1">
    <citation type="submission" date="2017-08" db="EMBL/GenBank/DDBJ databases">
        <title>Phylogenetic analysis of Mycobacterium avium complex whole genomes.</title>
        <authorList>
            <person name="Caverly L.J."/>
            <person name="Spilker T."/>
            <person name="Lipuma J."/>
        </authorList>
    </citation>
    <scope>NUCLEOTIDE SEQUENCE [LARGE SCALE GENOMIC DNA]</scope>
    <source>
        <strain evidence="1 2">FLAC0165</strain>
    </source>
</reference>
<comment type="caution">
    <text evidence="1">The sequence shown here is derived from an EMBL/GenBank/DDBJ whole genome shotgun (WGS) entry which is preliminary data.</text>
</comment>
<evidence type="ECO:0000313" key="1">
    <source>
        <dbReference type="EMBL" id="PBA27878.1"/>
    </source>
</evidence>
<dbReference type="EMBL" id="NSFD01000005">
    <property type="protein sequence ID" value="PBA27878.1"/>
    <property type="molecule type" value="Genomic_DNA"/>
</dbReference>
<dbReference type="RefSeq" id="WP_095794974.1">
    <property type="nucleotide sequence ID" value="NZ_NSFD01000005.1"/>
</dbReference>
<proteinExistence type="predicted"/>
<accession>A0A2A2ZN68</accession>
<organism evidence="1 2">
    <name type="scientific">Mycobacterium avium</name>
    <dbReference type="NCBI Taxonomy" id="1764"/>
    <lineage>
        <taxon>Bacteria</taxon>
        <taxon>Bacillati</taxon>
        <taxon>Actinomycetota</taxon>
        <taxon>Actinomycetes</taxon>
        <taxon>Mycobacteriales</taxon>
        <taxon>Mycobacteriaceae</taxon>
        <taxon>Mycobacterium</taxon>
        <taxon>Mycobacterium avium complex (MAC)</taxon>
    </lineage>
</organism>
<sequence>MGAHTEQGGRIASILKVTPQFHRQPNHDWGVLYRLECEQSPVIDWCDAGFAKCKAGEQAPVIVALEAAAAAADARYIDYLRRLAPEEAAKIVEAEIDNKESVGASGPFMLLTY</sequence>
<name>A0A2A2ZN68_MYCAV</name>